<feature type="compositionally biased region" description="Pro residues" evidence="1">
    <location>
        <begin position="189"/>
        <end position="203"/>
    </location>
</feature>
<feature type="compositionally biased region" description="Low complexity" evidence="1">
    <location>
        <begin position="204"/>
        <end position="220"/>
    </location>
</feature>
<dbReference type="SMART" id="SM00233">
    <property type="entry name" value="PH"/>
    <property type="match status" value="1"/>
</dbReference>
<dbReference type="EMBL" id="CASHTH010002751">
    <property type="protein sequence ID" value="CAI8034752.1"/>
    <property type="molecule type" value="Genomic_DNA"/>
</dbReference>
<feature type="region of interest" description="Disordered" evidence="1">
    <location>
        <begin position="345"/>
        <end position="380"/>
    </location>
</feature>
<dbReference type="AlphaFoldDB" id="A0AA35X1V6"/>
<dbReference type="GO" id="GO:0007169">
    <property type="term" value="P:cell surface receptor protein tyrosine kinase signaling pathway"/>
    <property type="evidence" value="ECO:0007669"/>
    <property type="project" value="TreeGrafter"/>
</dbReference>
<dbReference type="PROSITE" id="PS50003">
    <property type="entry name" value="PH_DOMAIN"/>
    <property type="match status" value="1"/>
</dbReference>
<protein>
    <submittedName>
        <fullName evidence="4">Docking protein 2</fullName>
    </submittedName>
</protein>
<dbReference type="PROSITE" id="PS51064">
    <property type="entry name" value="IRS_PTB"/>
    <property type="match status" value="1"/>
</dbReference>
<dbReference type="PANTHER" id="PTHR21258">
    <property type="entry name" value="DOCKING PROTEIN RELATED"/>
    <property type="match status" value="1"/>
</dbReference>
<feature type="domain" description="IRS-type PTB" evidence="3">
    <location>
        <begin position="237"/>
        <end position="342"/>
    </location>
</feature>
<evidence type="ECO:0000313" key="4">
    <source>
        <dbReference type="EMBL" id="CAI8034752.1"/>
    </source>
</evidence>
<keyword evidence="5" id="KW-1185">Reference proteome</keyword>
<dbReference type="InterPro" id="IPR050996">
    <property type="entry name" value="Docking_Protein_DOK"/>
</dbReference>
<dbReference type="InterPro" id="IPR011993">
    <property type="entry name" value="PH-like_dom_sf"/>
</dbReference>
<dbReference type="PANTHER" id="PTHR21258:SF62">
    <property type="entry name" value="INSULIN RECEPTOR SUBSTRATE 1"/>
    <property type="match status" value="1"/>
</dbReference>
<feature type="region of interest" description="Disordered" evidence="1">
    <location>
        <begin position="130"/>
        <end position="230"/>
    </location>
</feature>
<dbReference type="SMART" id="SM01244">
    <property type="entry name" value="IRS"/>
    <property type="match status" value="1"/>
</dbReference>
<feature type="domain" description="PH" evidence="2">
    <location>
        <begin position="7"/>
        <end position="108"/>
    </location>
</feature>
<dbReference type="InterPro" id="IPR001849">
    <property type="entry name" value="PH_domain"/>
</dbReference>
<reference evidence="4" key="1">
    <citation type="submission" date="2023-03" db="EMBL/GenBank/DDBJ databases">
        <authorList>
            <person name="Steffen K."/>
            <person name="Cardenas P."/>
        </authorList>
    </citation>
    <scope>NUCLEOTIDE SEQUENCE</scope>
</reference>
<proteinExistence type="predicted"/>
<accession>A0AA35X1V6</accession>
<dbReference type="Pfam" id="PF02174">
    <property type="entry name" value="IRS"/>
    <property type="match status" value="1"/>
</dbReference>
<feature type="compositionally biased region" description="Low complexity" evidence="1">
    <location>
        <begin position="153"/>
        <end position="179"/>
    </location>
</feature>
<dbReference type="SUPFAM" id="SSF50729">
    <property type="entry name" value="PH domain-like"/>
    <property type="match status" value="2"/>
</dbReference>
<evidence type="ECO:0000256" key="1">
    <source>
        <dbReference type="SAM" id="MobiDB-lite"/>
    </source>
</evidence>
<dbReference type="GO" id="GO:0005737">
    <property type="term" value="C:cytoplasm"/>
    <property type="evidence" value="ECO:0007669"/>
    <property type="project" value="TreeGrafter"/>
</dbReference>
<feature type="compositionally biased region" description="Polar residues" evidence="1">
    <location>
        <begin position="357"/>
        <end position="374"/>
    </location>
</feature>
<dbReference type="Pfam" id="PF00169">
    <property type="entry name" value="PH"/>
    <property type="match status" value="1"/>
</dbReference>
<dbReference type="InterPro" id="IPR002404">
    <property type="entry name" value="IRS_PTB"/>
</dbReference>
<dbReference type="SMART" id="SM00310">
    <property type="entry name" value="PTBI"/>
    <property type="match status" value="1"/>
</dbReference>
<dbReference type="Proteomes" id="UP001174909">
    <property type="component" value="Unassembled WGS sequence"/>
</dbReference>
<organism evidence="4 5">
    <name type="scientific">Geodia barretti</name>
    <name type="common">Barrett's horny sponge</name>
    <dbReference type="NCBI Taxonomy" id="519541"/>
    <lineage>
        <taxon>Eukaryota</taxon>
        <taxon>Metazoa</taxon>
        <taxon>Porifera</taxon>
        <taxon>Demospongiae</taxon>
        <taxon>Heteroscleromorpha</taxon>
        <taxon>Tetractinellida</taxon>
        <taxon>Astrophorina</taxon>
        <taxon>Geodiidae</taxon>
        <taxon>Geodia</taxon>
    </lineage>
</organism>
<comment type="caution">
    <text evidence="4">The sequence shown here is derived from an EMBL/GenBank/DDBJ whole genome shotgun (WGS) entry which is preliminary data.</text>
</comment>
<gene>
    <name evidence="4" type="ORF">GBAR_LOCUS19531</name>
</gene>
<feature type="compositionally biased region" description="Polar residues" evidence="1">
    <location>
        <begin position="130"/>
        <end position="146"/>
    </location>
</feature>
<dbReference type="Gene3D" id="2.30.29.30">
    <property type="entry name" value="Pleckstrin-homology domain (PH domain)/Phosphotyrosine-binding domain (PTB)"/>
    <property type="match status" value="2"/>
</dbReference>
<evidence type="ECO:0000259" key="2">
    <source>
        <dbReference type="PROSITE" id="PS50003"/>
    </source>
</evidence>
<sequence>MASESSEIVKRGYLYDRKGILDRKRWYVIRRDVARGSCLIEIFKDERAAARMESPKAAINVHDIVEVHRVVERKQSFELLCPGLGYRFMANSDVEADEWVTSIRGLILYRKEPPSLSSTLPCHTQPVAISQSARTMPPHSSLSDTGSLHRSHSYTSSSLPTPPDLASSPSTHLSSHSFSRGNSTELVPFPGPFNSFPPPPSPPSSSSASGSSMASGSNASYDQGVGGTADMDTDVNNLHLTLGFRVQVKESEALTVSGGAADLVVGDGRLALHTPDTGRMLVCWPIAALRRYGVNNVSLTIVTGRNCSTGEGKFQFYTQQSRRVYNHLHAMAVTKAANKTQPLYRSGSEAVVHGQASPASSQTDHSPTQPTASEDYSRLNWPTGTGAVDGTCDFSHSTSTLC</sequence>
<evidence type="ECO:0000259" key="3">
    <source>
        <dbReference type="PROSITE" id="PS51064"/>
    </source>
</evidence>
<evidence type="ECO:0000313" key="5">
    <source>
        <dbReference type="Proteomes" id="UP001174909"/>
    </source>
</evidence>
<name>A0AA35X1V6_GEOBA</name>